<dbReference type="CDD" id="cd04496">
    <property type="entry name" value="SSB_OBF"/>
    <property type="match status" value="1"/>
</dbReference>
<name>A0A2T0FCM4_9ASCO</name>
<evidence type="ECO:0000256" key="1">
    <source>
        <dbReference type="ARBA" id="ARBA00023125"/>
    </source>
</evidence>
<sequence length="131" mass="14694">MLKTFARSFSSTSKRADLAKFTAIGRIGSDIEISTSKNNVQYVRYPLAVQTTKSETSWFNITVFDERAIDFMSQYLNRGSTVYVEADASMSNYTSTAGENRHSLQLVQSTISPIIYRNKREDVEGEANAEA</sequence>
<dbReference type="Gene3D" id="2.40.50.140">
    <property type="entry name" value="Nucleic acid-binding proteins"/>
    <property type="match status" value="1"/>
</dbReference>
<dbReference type="PROSITE" id="PS50935">
    <property type="entry name" value="SSB"/>
    <property type="match status" value="1"/>
</dbReference>
<evidence type="ECO:0000313" key="4">
    <source>
        <dbReference type="Proteomes" id="UP000238350"/>
    </source>
</evidence>
<dbReference type="SUPFAM" id="SSF50249">
    <property type="entry name" value="Nucleic acid-binding proteins"/>
    <property type="match status" value="1"/>
</dbReference>
<evidence type="ECO:0000313" key="3">
    <source>
        <dbReference type="EMBL" id="PRT52731.1"/>
    </source>
</evidence>
<dbReference type="PIRSF" id="PIRSF002070">
    <property type="entry name" value="SSB"/>
    <property type="match status" value="1"/>
</dbReference>
<dbReference type="AlphaFoldDB" id="A0A2T0FCM4"/>
<evidence type="ECO:0000256" key="2">
    <source>
        <dbReference type="PIRNR" id="PIRNR002070"/>
    </source>
</evidence>
<dbReference type="EMBL" id="NDIQ01000001">
    <property type="protein sequence ID" value="PRT52731.1"/>
    <property type="molecule type" value="Genomic_DNA"/>
</dbReference>
<accession>A0A2T0FCM4</accession>
<comment type="caution">
    <text evidence="3">The sequence shown here is derived from an EMBL/GenBank/DDBJ whole genome shotgun (WGS) entry which is preliminary data.</text>
</comment>
<dbReference type="GO" id="GO:0005739">
    <property type="term" value="C:mitochondrion"/>
    <property type="evidence" value="ECO:0007669"/>
    <property type="project" value="UniProtKB-SubCell"/>
</dbReference>
<gene>
    <name evidence="3" type="ORF">B9G98_00351</name>
</gene>
<organism evidence="3 4">
    <name type="scientific">Wickerhamiella sorbophila</name>
    <dbReference type="NCBI Taxonomy" id="45607"/>
    <lineage>
        <taxon>Eukaryota</taxon>
        <taxon>Fungi</taxon>
        <taxon>Dikarya</taxon>
        <taxon>Ascomycota</taxon>
        <taxon>Saccharomycotina</taxon>
        <taxon>Dipodascomycetes</taxon>
        <taxon>Dipodascales</taxon>
        <taxon>Trichomonascaceae</taxon>
        <taxon>Wickerhamiella</taxon>
    </lineage>
</organism>
<dbReference type="Proteomes" id="UP000238350">
    <property type="component" value="Unassembled WGS sequence"/>
</dbReference>
<keyword evidence="2" id="KW-0496">Mitochondrion</keyword>
<dbReference type="GO" id="GO:0006260">
    <property type="term" value="P:DNA replication"/>
    <property type="evidence" value="ECO:0007669"/>
    <property type="project" value="InterPro"/>
</dbReference>
<dbReference type="OrthoDB" id="1078367at2759"/>
<dbReference type="RefSeq" id="XP_024662677.1">
    <property type="nucleotide sequence ID" value="XM_024806909.1"/>
</dbReference>
<keyword evidence="1 2" id="KW-0238">DNA-binding</keyword>
<dbReference type="GO" id="GO:0003697">
    <property type="term" value="F:single-stranded DNA binding"/>
    <property type="evidence" value="ECO:0007669"/>
    <property type="project" value="InterPro"/>
</dbReference>
<dbReference type="InterPro" id="IPR012340">
    <property type="entry name" value="NA-bd_OB-fold"/>
</dbReference>
<reference evidence="3 4" key="1">
    <citation type="submission" date="2017-04" db="EMBL/GenBank/DDBJ databases">
        <title>Genome sequencing of [Candida] sorbophila.</title>
        <authorList>
            <person name="Ahn J.O."/>
        </authorList>
    </citation>
    <scope>NUCLEOTIDE SEQUENCE [LARGE SCALE GENOMIC DNA]</scope>
    <source>
        <strain evidence="3 4">DS02</strain>
    </source>
</reference>
<proteinExistence type="predicted"/>
<comment type="subcellular location">
    <subcellularLocation>
        <location evidence="2">Mitochondrion</location>
    </subcellularLocation>
</comment>
<protein>
    <recommendedName>
        <fullName evidence="2">Single-stranded DNA-binding protein</fullName>
    </recommendedName>
</protein>
<keyword evidence="4" id="KW-1185">Reference proteome</keyword>
<dbReference type="Pfam" id="PF00436">
    <property type="entry name" value="SSB"/>
    <property type="match status" value="1"/>
</dbReference>
<dbReference type="GeneID" id="36514100"/>
<dbReference type="InterPro" id="IPR011344">
    <property type="entry name" value="ssDNA-bd"/>
</dbReference>
<dbReference type="InterPro" id="IPR000424">
    <property type="entry name" value="Primosome_PriB/ssb"/>
</dbReference>
<dbReference type="STRING" id="45607.A0A2T0FCM4"/>